<evidence type="ECO:0000256" key="6">
    <source>
        <dbReference type="ARBA" id="ARBA00023136"/>
    </source>
</evidence>
<evidence type="ECO:0000256" key="8">
    <source>
        <dbReference type="HAMAP-Rule" id="MF_00910"/>
    </source>
</evidence>
<dbReference type="InterPro" id="IPR011922">
    <property type="entry name" value="Cell_div_FtsL"/>
</dbReference>
<dbReference type="Pfam" id="PF04999">
    <property type="entry name" value="FtsL"/>
    <property type="match status" value="1"/>
</dbReference>
<accession>A0ABP9R1X9</accession>
<dbReference type="RefSeq" id="WP_345534324.1">
    <property type="nucleotide sequence ID" value="NZ_BAABLD010000017.1"/>
</dbReference>
<evidence type="ECO:0000256" key="1">
    <source>
        <dbReference type="ARBA" id="ARBA00004401"/>
    </source>
</evidence>
<evidence type="ECO:0000256" key="5">
    <source>
        <dbReference type="ARBA" id="ARBA00022989"/>
    </source>
</evidence>
<dbReference type="EMBL" id="BAABLD010000017">
    <property type="protein sequence ID" value="GAA5170728.1"/>
    <property type="molecule type" value="Genomic_DNA"/>
</dbReference>
<keyword evidence="8" id="KW-0997">Cell inner membrane</keyword>
<evidence type="ECO:0000313" key="11">
    <source>
        <dbReference type="Proteomes" id="UP001500547"/>
    </source>
</evidence>
<comment type="function">
    <text evidence="8">Essential cell division protein. May link together the upstream cell division proteins, which are predominantly cytoplasmic, with the downstream cell division proteins, which are predominantly periplasmic.</text>
</comment>
<comment type="subcellular location">
    <subcellularLocation>
        <location evidence="8">Cell inner membrane</location>
        <topology evidence="8">Single-pass type II membrane protein</topology>
    </subcellularLocation>
    <subcellularLocation>
        <location evidence="1">Cell membrane</location>
        <topology evidence="1">Single-pass type II membrane protein</topology>
    </subcellularLocation>
    <text evidence="8">Localizes to the division septum where it forms a ring structure.</text>
</comment>
<comment type="similarity">
    <text evidence="8">Belongs to the FtsL family.</text>
</comment>
<reference evidence="11" key="1">
    <citation type="journal article" date="2019" name="Int. J. Syst. Evol. Microbiol.">
        <title>The Global Catalogue of Microorganisms (GCM) 10K type strain sequencing project: providing services to taxonomists for standard genome sequencing and annotation.</title>
        <authorList>
            <consortium name="The Broad Institute Genomics Platform"/>
            <consortium name="The Broad Institute Genome Sequencing Center for Infectious Disease"/>
            <person name="Wu L."/>
            <person name="Ma J."/>
        </authorList>
    </citation>
    <scope>NUCLEOTIDE SEQUENCE [LARGE SCALE GENOMIC DNA]</scope>
    <source>
        <strain evidence="11">JCM 18715</strain>
    </source>
</reference>
<keyword evidence="7 8" id="KW-0131">Cell cycle</keyword>
<evidence type="ECO:0000256" key="7">
    <source>
        <dbReference type="ARBA" id="ARBA00023306"/>
    </source>
</evidence>
<proteinExistence type="inferred from homology"/>
<gene>
    <name evidence="8" type="primary">ftsL</name>
    <name evidence="10" type="ORF">GCM10025770_34150</name>
</gene>
<dbReference type="PANTHER" id="PTHR37479:SF1">
    <property type="entry name" value="CELL DIVISION PROTEIN FTSL"/>
    <property type="match status" value="1"/>
</dbReference>
<keyword evidence="5 8" id="KW-1133">Transmembrane helix</keyword>
<evidence type="ECO:0000256" key="2">
    <source>
        <dbReference type="ARBA" id="ARBA00022475"/>
    </source>
</evidence>
<evidence type="ECO:0000256" key="3">
    <source>
        <dbReference type="ARBA" id="ARBA00022618"/>
    </source>
</evidence>
<dbReference type="Proteomes" id="UP001500547">
    <property type="component" value="Unassembled WGS sequence"/>
</dbReference>
<comment type="subunit">
    <text evidence="8">Part of a complex composed of FtsB, FtsL and FtsQ.</text>
</comment>
<dbReference type="NCBIfam" id="TIGR02209">
    <property type="entry name" value="ftsL_broad"/>
    <property type="match status" value="1"/>
</dbReference>
<sequence>MIRISAILVVLVVASALAVVNLTHRSRGLVKAQEREQARSRALEAEWTQLQLENGTWAAPARVEKIARERLGMNQPARDHLLSLEASTGGAR</sequence>
<comment type="caution">
    <text evidence="10">The sequence shown here is derived from an EMBL/GenBank/DDBJ whole genome shotgun (WGS) entry which is preliminary data.</text>
</comment>
<evidence type="ECO:0000313" key="10">
    <source>
        <dbReference type="EMBL" id="GAA5170728.1"/>
    </source>
</evidence>
<protein>
    <recommendedName>
        <fullName evidence="8 9">Cell division protein FtsL</fullName>
    </recommendedName>
</protein>
<keyword evidence="11" id="KW-1185">Reference proteome</keyword>
<keyword evidence="4 8" id="KW-0812">Transmembrane</keyword>
<keyword evidence="2 8" id="KW-1003">Cell membrane</keyword>
<dbReference type="HAMAP" id="MF_00910">
    <property type="entry name" value="FtsL"/>
    <property type="match status" value="1"/>
</dbReference>
<keyword evidence="3 8" id="KW-0132">Cell division</keyword>
<evidence type="ECO:0000256" key="4">
    <source>
        <dbReference type="ARBA" id="ARBA00022692"/>
    </source>
</evidence>
<evidence type="ECO:0000256" key="9">
    <source>
        <dbReference type="NCBIfam" id="TIGR02209"/>
    </source>
</evidence>
<keyword evidence="6 8" id="KW-0472">Membrane</keyword>
<name>A0ABP9R1X9_9RHOO</name>
<dbReference type="PANTHER" id="PTHR37479">
    <property type="entry name" value="CELL DIVISION PROTEIN FTSL"/>
    <property type="match status" value="1"/>
</dbReference>
<organism evidence="10 11">
    <name type="scientific">Viridibacterium curvum</name>
    <dbReference type="NCBI Taxonomy" id="1101404"/>
    <lineage>
        <taxon>Bacteria</taxon>
        <taxon>Pseudomonadati</taxon>
        <taxon>Pseudomonadota</taxon>
        <taxon>Betaproteobacteria</taxon>
        <taxon>Rhodocyclales</taxon>
        <taxon>Rhodocyclaceae</taxon>
        <taxon>Viridibacterium</taxon>
    </lineage>
</organism>